<evidence type="ECO:0000313" key="3">
    <source>
        <dbReference type="Proteomes" id="UP001497644"/>
    </source>
</evidence>
<proteinExistence type="predicted"/>
<feature type="compositionally biased region" description="Polar residues" evidence="1">
    <location>
        <begin position="75"/>
        <end position="86"/>
    </location>
</feature>
<dbReference type="AlphaFoldDB" id="A0AAV2NAP9"/>
<feature type="region of interest" description="Disordered" evidence="1">
    <location>
        <begin position="1"/>
        <end position="22"/>
    </location>
</feature>
<sequence length="86" mass="9190">MPSEFTTGNCLPRRSTRGKRGRDCDLGAAVTERGFQYPAAQANGANILAKVWEFSNALAIAEHGSNDPQEALASASYSELTSVSRD</sequence>
<dbReference type="Proteomes" id="UP001497644">
    <property type="component" value="Chromosome 12"/>
</dbReference>
<feature type="region of interest" description="Disordered" evidence="1">
    <location>
        <begin position="65"/>
        <end position="86"/>
    </location>
</feature>
<evidence type="ECO:0000256" key="1">
    <source>
        <dbReference type="SAM" id="MobiDB-lite"/>
    </source>
</evidence>
<protein>
    <submittedName>
        <fullName evidence="2">Uncharacterized protein</fullName>
    </submittedName>
</protein>
<organism evidence="2 3">
    <name type="scientific">Lasius platythorax</name>
    <dbReference type="NCBI Taxonomy" id="488582"/>
    <lineage>
        <taxon>Eukaryota</taxon>
        <taxon>Metazoa</taxon>
        <taxon>Ecdysozoa</taxon>
        <taxon>Arthropoda</taxon>
        <taxon>Hexapoda</taxon>
        <taxon>Insecta</taxon>
        <taxon>Pterygota</taxon>
        <taxon>Neoptera</taxon>
        <taxon>Endopterygota</taxon>
        <taxon>Hymenoptera</taxon>
        <taxon>Apocrita</taxon>
        <taxon>Aculeata</taxon>
        <taxon>Formicoidea</taxon>
        <taxon>Formicidae</taxon>
        <taxon>Formicinae</taxon>
        <taxon>Lasius</taxon>
        <taxon>Lasius</taxon>
    </lineage>
</organism>
<dbReference type="EMBL" id="OZ034835">
    <property type="protein sequence ID" value="CAL1677109.1"/>
    <property type="molecule type" value="Genomic_DNA"/>
</dbReference>
<reference evidence="2" key="1">
    <citation type="submission" date="2024-04" db="EMBL/GenBank/DDBJ databases">
        <authorList>
            <consortium name="Molecular Ecology Group"/>
        </authorList>
    </citation>
    <scope>NUCLEOTIDE SEQUENCE</scope>
</reference>
<gene>
    <name evidence="2" type="ORF">LPLAT_LOCUS3173</name>
</gene>
<keyword evidence="3" id="KW-1185">Reference proteome</keyword>
<name>A0AAV2NAP9_9HYME</name>
<accession>A0AAV2NAP9</accession>
<evidence type="ECO:0000313" key="2">
    <source>
        <dbReference type="EMBL" id="CAL1677109.1"/>
    </source>
</evidence>